<dbReference type="InterPro" id="IPR000524">
    <property type="entry name" value="Tscrpt_reg_HTH_GntR"/>
</dbReference>
<evidence type="ECO:0000256" key="1">
    <source>
        <dbReference type="ARBA" id="ARBA00023015"/>
    </source>
</evidence>
<dbReference type="PANTHER" id="PTHR44846">
    <property type="entry name" value="MANNOSYL-D-GLYCERATE TRANSPORT/METABOLISM SYSTEM REPRESSOR MNGR-RELATED"/>
    <property type="match status" value="1"/>
</dbReference>
<dbReference type="Proteomes" id="UP000292346">
    <property type="component" value="Unassembled WGS sequence"/>
</dbReference>
<evidence type="ECO:0000313" key="6">
    <source>
        <dbReference type="Proteomes" id="UP000292346"/>
    </source>
</evidence>
<dbReference type="GO" id="GO:0003677">
    <property type="term" value="F:DNA binding"/>
    <property type="evidence" value="ECO:0007669"/>
    <property type="project" value="UniProtKB-KW"/>
</dbReference>
<dbReference type="SMART" id="SM00345">
    <property type="entry name" value="HTH_GNTR"/>
    <property type="match status" value="1"/>
</dbReference>
<dbReference type="GO" id="GO:0045892">
    <property type="term" value="P:negative regulation of DNA-templated transcription"/>
    <property type="evidence" value="ECO:0007669"/>
    <property type="project" value="TreeGrafter"/>
</dbReference>
<dbReference type="Pfam" id="PF00392">
    <property type="entry name" value="GntR"/>
    <property type="match status" value="1"/>
</dbReference>
<dbReference type="PANTHER" id="PTHR44846:SF17">
    <property type="entry name" value="GNTR-FAMILY TRANSCRIPTIONAL REGULATOR"/>
    <property type="match status" value="1"/>
</dbReference>
<keyword evidence="1" id="KW-0805">Transcription regulation</keyword>
<dbReference type="InterPro" id="IPR036388">
    <property type="entry name" value="WH-like_DNA-bd_sf"/>
</dbReference>
<dbReference type="InterPro" id="IPR036390">
    <property type="entry name" value="WH_DNA-bd_sf"/>
</dbReference>
<evidence type="ECO:0000313" key="5">
    <source>
        <dbReference type="EMBL" id="TCC10901.1"/>
    </source>
</evidence>
<dbReference type="SUPFAM" id="SSF46785">
    <property type="entry name" value="Winged helix' DNA-binding domain"/>
    <property type="match status" value="1"/>
</dbReference>
<keyword evidence="2" id="KW-0238">DNA-binding</keyword>
<reference evidence="5 6" key="1">
    <citation type="submission" date="2019-02" db="EMBL/GenBank/DDBJ databases">
        <title>Kribbella capetownensis sp. nov. and Kribbella speibonae sp. nov., isolated from soil.</title>
        <authorList>
            <person name="Curtis S.M."/>
            <person name="Norton I."/>
            <person name="Everest G.J."/>
            <person name="Meyers P.R."/>
        </authorList>
    </citation>
    <scope>NUCLEOTIDE SEQUENCE [LARGE SCALE GENOMIC DNA]</scope>
    <source>
        <strain evidence="5 6">KCTC 29219</strain>
    </source>
</reference>
<dbReference type="RefSeq" id="WP_131335290.1">
    <property type="nucleotide sequence ID" value="NZ_SJJZ01000001.1"/>
</dbReference>
<dbReference type="Gene3D" id="1.10.10.10">
    <property type="entry name" value="Winged helix-like DNA-binding domain superfamily/Winged helix DNA-binding domain"/>
    <property type="match status" value="1"/>
</dbReference>
<dbReference type="InterPro" id="IPR050679">
    <property type="entry name" value="Bact_HTH_transcr_reg"/>
</dbReference>
<feature type="domain" description="HTH gntR-type" evidence="4">
    <location>
        <begin position="11"/>
        <end position="79"/>
    </location>
</feature>
<keyword evidence="6" id="KW-1185">Reference proteome</keyword>
<organism evidence="5 6">
    <name type="scientific">Kribbella soli</name>
    <dbReference type="NCBI Taxonomy" id="1124743"/>
    <lineage>
        <taxon>Bacteria</taxon>
        <taxon>Bacillati</taxon>
        <taxon>Actinomycetota</taxon>
        <taxon>Actinomycetes</taxon>
        <taxon>Propionibacteriales</taxon>
        <taxon>Kribbellaceae</taxon>
        <taxon>Kribbella</taxon>
    </lineage>
</organism>
<dbReference type="EMBL" id="SJJZ01000001">
    <property type="protein sequence ID" value="TCC10901.1"/>
    <property type="molecule type" value="Genomic_DNA"/>
</dbReference>
<dbReference type="PROSITE" id="PS50949">
    <property type="entry name" value="HTH_GNTR"/>
    <property type="match status" value="1"/>
</dbReference>
<dbReference type="AlphaFoldDB" id="A0A4R0HJL1"/>
<dbReference type="GO" id="GO:0003700">
    <property type="term" value="F:DNA-binding transcription factor activity"/>
    <property type="evidence" value="ECO:0007669"/>
    <property type="project" value="InterPro"/>
</dbReference>
<comment type="caution">
    <text evidence="5">The sequence shown here is derived from an EMBL/GenBank/DDBJ whole genome shotgun (WGS) entry which is preliminary data.</text>
</comment>
<dbReference type="OrthoDB" id="4164516at2"/>
<evidence type="ECO:0000256" key="3">
    <source>
        <dbReference type="ARBA" id="ARBA00023163"/>
    </source>
</evidence>
<accession>A0A4R0HJL1</accession>
<gene>
    <name evidence="5" type="ORF">E0H45_06250</name>
</gene>
<sequence>MEPQLDPSDPRPPFKQVANALRAAILTKKVKAGEKLPSQNELATQYGVARMTIQQALRILRDEGLIVSRIGSGVYVREQADQAVGLRPHIEKAFEQDAVRVDFAGLTGETLLGALEEPIDRIRRGRLTPQSISIRMLLPDLDQPIVVPSRAGNRPGDDPRVRARVAAIAHRSAGEITRSIRELGELGLVPKVEVEARVIAGLPMMFKLYALNGEEIFFGFYPVREREVEIGGEAVPIFDAVGKDTVLFHHSTGDNDQATGSQYVDQARRWFESLWGTLGQVREL</sequence>
<dbReference type="CDD" id="cd07377">
    <property type="entry name" value="WHTH_GntR"/>
    <property type="match status" value="1"/>
</dbReference>
<evidence type="ECO:0000256" key="2">
    <source>
        <dbReference type="ARBA" id="ARBA00023125"/>
    </source>
</evidence>
<name>A0A4R0HJL1_9ACTN</name>
<proteinExistence type="predicted"/>
<dbReference type="PRINTS" id="PR00035">
    <property type="entry name" value="HTHGNTR"/>
</dbReference>
<protein>
    <submittedName>
        <fullName evidence="5">GntR family transcriptional regulator</fullName>
    </submittedName>
</protein>
<keyword evidence="3" id="KW-0804">Transcription</keyword>
<evidence type="ECO:0000259" key="4">
    <source>
        <dbReference type="PROSITE" id="PS50949"/>
    </source>
</evidence>